<keyword evidence="3" id="KW-0732">Signal</keyword>
<evidence type="ECO:0000313" key="5">
    <source>
        <dbReference type="Proteomes" id="UP000596742"/>
    </source>
</evidence>
<evidence type="ECO:0000256" key="2">
    <source>
        <dbReference type="SAM" id="Phobius"/>
    </source>
</evidence>
<keyword evidence="2" id="KW-0812">Transmembrane</keyword>
<reference evidence="4" key="1">
    <citation type="submission" date="2018-11" db="EMBL/GenBank/DDBJ databases">
        <authorList>
            <person name="Alioto T."/>
            <person name="Alioto T."/>
        </authorList>
    </citation>
    <scope>NUCLEOTIDE SEQUENCE</scope>
</reference>
<accession>A0A8B6D429</accession>
<dbReference type="EMBL" id="UYJE01002738">
    <property type="protein sequence ID" value="VDI13164.1"/>
    <property type="molecule type" value="Genomic_DNA"/>
</dbReference>
<evidence type="ECO:0000256" key="3">
    <source>
        <dbReference type="SAM" id="SignalP"/>
    </source>
</evidence>
<dbReference type="OrthoDB" id="6133954at2759"/>
<dbReference type="AlphaFoldDB" id="A0A8B6D429"/>
<feature type="compositionally biased region" description="Polar residues" evidence="1">
    <location>
        <begin position="282"/>
        <end position="306"/>
    </location>
</feature>
<dbReference type="Proteomes" id="UP000596742">
    <property type="component" value="Unassembled WGS sequence"/>
</dbReference>
<feature type="chain" id="PRO_5032587435" description="SEA domain-containing protein" evidence="3">
    <location>
        <begin position="17"/>
        <end position="351"/>
    </location>
</feature>
<protein>
    <recommendedName>
        <fullName evidence="6">SEA domain-containing protein</fullName>
    </recommendedName>
</protein>
<evidence type="ECO:0008006" key="6">
    <source>
        <dbReference type="Google" id="ProtNLM"/>
    </source>
</evidence>
<keyword evidence="2" id="KW-1133">Transmembrane helix</keyword>
<feature type="signal peptide" evidence="3">
    <location>
        <begin position="1"/>
        <end position="16"/>
    </location>
</feature>
<feature type="transmembrane region" description="Helical" evidence="2">
    <location>
        <begin position="191"/>
        <end position="216"/>
    </location>
</feature>
<keyword evidence="2" id="KW-0472">Membrane</keyword>
<evidence type="ECO:0000313" key="4">
    <source>
        <dbReference type="EMBL" id="VDI13164.1"/>
    </source>
</evidence>
<feature type="compositionally biased region" description="Low complexity" evidence="1">
    <location>
        <begin position="326"/>
        <end position="341"/>
    </location>
</feature>
<evidence type="ECO:0000256" key="1">
    <source>
        <dbReference type="SAM" id="MobiDB-lite"/>
    </source>
</evidence>
<comment type="caution">
    <text evidence="4">The sequence shown here is derived from an EMBL/GenBank/DDBJ whole genome shotgun (WGS) entry which is preliminary data.</text>
</comment>
<keyword evidence="5" id="KW-1185">Reference proteome</keyword>
<name>A0A8B6D429_MYTGA</name>
<feature type="region of interest" description="Disordered" evidence="1">
    <location>
        <begin position="282"/>
        <end position="351"/>
    </location>
</feature>
<sequence length="351" mass="38545">MHATCFCLCLDSVTTASTTAELGRSTTQKSSTKTNNYLTNLEPSTTETTPFTNYTRTLLNVSGGVISNKIDLQTTGNLNFYTTGSSPGSVSSNNQILFSSQEPNLITTNMEFSSSTSALRSTLPLNFSNFTTKILKVISIIPSKVHYTIADSLTTFKANASEFPDSKDLSTAPTVEVKLKNTNKDNPNSTIALGITISLFAVAVIIIALMIIRVLYKSRKNVDLSSDAISTVFCSDDFMLSTGFINDVPSSIATQDFIKIRKVSDSTTDEIMEVEDQRFNNKTYGESTFGSSSTPRHSPNRVNQDSKYAGLSGFKIYPPPQPSKASSYVSNRNSRYNSQQSDTDYFQYKRH</sequence>
<gene>
    <name evidence="4" type="ORF">MGAL_10B068060</name>
</gene>
<organism evidence="4 5">
    <name type="scientific">Mytilus galloprovincialis</name>
    <name type="common">Mediterranean mussel</name>
    <dbReference type="NCBI Taxonomy" id="29158"/>
    <lineage>
        <taxon>Eukaryota</taxon>
        <taxon>Metazoa</taxon>
        <taxon>Spiralia</taxon>
        <taxon>Lophotrochozoa</taxon>
        <taxon>Mollusca</taxon>
        <taxon>Bivalvia</taxon>
        <taxon>Autobranchia</taxon>
        <taxon>Pteriomorphia</taxon>
        <taxon>Mytilida</taxon>
        <taxon>Mytiloidea</taxon>
        <taxon>Mytilidae</taxon>
        <taxon>Mytilinae</taxon>
        <taxon>Mytilus</taxon>
    </lineage>
</organism>
<proteinExistence type="predicted"/>